<name>Q2S1B3_SALRD</name>
<keyword evidence="7" id="KW-0132">Cell division</keyword>
<keyword evidence="8" id="KW-1185">Reference proteome</keyword>
<sequence length="605" mass="67790">MSMPEPESPEPDAAPPADEAPEAAPDTPPLDPYTAHYPPWARELARKYFTKTVSTFILHGDIRDVVPTEDRDGARIYPPLRRFLTDDLFAARDVVVFYDRSAGIHFADAASRRDFSRALAGEERLAGTEYENNLPKAPNKVFELLEDYFRLRLSNGTRVACVIDYAETVAPMAEASMYSAPDRQSLVYLQKWSRDSLFLESDFTLTLLTENLTDLNQQLVQSPHTAEIYVPIPEGDDRQAYIDWALDERGDRFRAHSDVSPEALAQNTAGLNYTQLRTILADVLENQNRLTAATLSDLKKEFIEAEAYGMLEFIETDNSLDLIAGHTEAKRHLRQAAHAVQTGQHDVLPMGYLVSGPVGCGKTFLINCFAGEIGIPMVKLKNFRSQWQGVTEGNLEKILNLLEAMTPVAVMIDEADAALGDRDAQGDSGVSQRVFSQIVSFMSDPAHRGRVIFFLVTARPDLMPVDLKRQGRAEEHLSLFYPHTRADREELLRVMMRRTGVDLPIEAVPPELLEGERTYSGADMEAVLTRAAFRAAGSNDGTVTPALLQETVNDFIPPTYPTEVELQQLAAVLECTSRDLLPERFRSMKREEVVERLEQLKRMVD</sequence>
<dbReference type="eggNOG" id="COG0464">
    <property type="taxonomic scope" value="Bacteria"/>
</dbReference>
<evidence type="ECO:0000256" key="3">
    <source>
        <dbReference type="ARBA" id="ARBA00038088"/>
    </source>
</evidence>
<dbReference type="SMART" id="SM00382">
    <property type="entry name" value="AAA"/>
    <property type="match status" value="1"/>
</dbReference>
<dbReference type="STRING" id="309807.SRU_1908"/>
<dbReference type="HOGENOM" id="CLU_437284_0_0_10"/>
<evidence type="ECO:0000256" key="4">
    <source>
        <dbReference type="ARBA" id="ARBA00040480"/>
    </source>
</evidence>
<gene>
    <name evidence="7" type="ordered locus">SRU_1908</name>
</gene>
<dbReference type="Pfam" id="PF00004">
    <property type="entry name" value="AAA"/>
    <property type="match status" value="1"/>
</dbReference>
<keyword evidence="7" id="KW-0131">Cell cycle</keyword>
<evidence type="ECO:0000256" key="5">
    <source>
        <dbReference type="SAM" id="MobiDB-lite"/>
    </source>
</evidence>
<comment type="similarity">
    <text evidence="3">Belongs to the AAA ATPase family. Highly divergent.</text>
</comment>
<feature type="region of interest" description="Disordered" evidence="5">
    <location>
        <begin position="1"/>
        <end position="35"/>
    </location>
</feature>
<dbReference type="InterPro" id="IPR052381">
    <property type="entry name" value="AAA_domain_protein"/>
</dbReference>
<proteinExistence type="inferred from homology"/>
<protein>
    <recommendedName>
        <fullName evidence="4">Uncharacterized AAA domain-containing protein ycf46</fullName>
    </recommendedName>
</protein>
<dbReference type="EnsemblBacteria" id="ABC45599">
    <property type="protein sequence ID" value="ABC45599"/>
    <property type="gene ID" value="SRU_1908"/>
</dbReference>
<keyword evidence="2" id="KW-0067">ATP-binding</keyword>
<reference evidence="7 8" key="1">
    <citation type="journal article" date="2005" name="Proc. Natl. Acad. Sci. U.S.A.">
        <title>The genome of Salinibacter ruber: convergence and gene exchange among hyperhalophilic bacteria and archaea.</title>
        <authorList>
            <person name="Mongodin E.F."/>
            <person name="Nelson K.E."/>
            <person name="Daugherty S."/>
            <person name="Deboy R.T."/>
            <person name="Wister J."/>
            <person name="Khouri H."/>
            <person name="Weidman J."/>
            <person name="Walsh D.A."/>
            <person name="Papke R.T."/>
            <person name="Sanchez Perez G."/>
            <person name="Sharma A.K."/>
            <person name="Nesbo C.L."/>
            <person name="MacLeod D."/>
            <person name="Bapteste E."/>
            <person name="Doolittle W.F."/>
            <person name="Charlebois R.L."/>
            <person name="Legault B."/>
            <person name="Rodriguez-Valera F."/>
        </authorList>
    </citation>
    <scope>NUCLEOTIDE SEQUENCE [LARGE SCALE GENOMIC DNA]</scope>
    <source>
        <strain evidence="8">DSM 13855 / CECT 5946 / M31</strain>
    </source>
</reference>
<evidence type="ECO:0000259" key="6">
    <source>
        <dbReference type="SMART" id="SM00382"/>
    </source>
</evidence>
<dbReference type="PANTHER" id="PTHR42960:SF1">
    <property type="entry name" value="YCF46 PROTEIN"/>
    <property type="match status" value="1"/>
</dbReference>
<evidence type="ECO:0000256" key="2">
    <source>
        <dbReference type="ARBA" id="ARBA00022840"/>
    </source>
</evidence>
<feature type="domain" description="AAA+ ATPase" evidence="6">
    <location>
        <begin position="348"/>
        <end position="483"/>
    </location>
</feature>
<dbReference type="AlphaFoldDB" id="Q2S1B3"/>
<keyword evidence="1" id="KW-0547">Nucleotide-binding</keyword>
<dbReference type="GO" id="GO:0005524">
    <property type="term" value="F:ATP binding"/>
    <property type="evidence" value="ECO:0007669"/>
    <property type="project" value="UniProtKB-KW"/>
</dbReference>
<dbReference type="InterPro" id="IPR003959">
    <property type="entry name" value="ATPase_AAA_core"/>
</dbReference>
<accession>Q2S1B3</accession>
<dbReference type="Gene3D" id="3.40.50.300">
    <property type="entry name" value="P-loop containing nucleotide triphosphate hydrolases"/>
    <property type="match status" value="1"/>
</dbReference>
<dbReference type="SUPFAM" id="SSF52540">
    <property type="entry name" value="P-loop containing nucleoside triphosphate hydrolases"/>
    <property type="match status" value="1"/>
</dbReference>
<dbReference type="KEGG" id="sru:SRU_1908"/>
<evidence type="ECO:0000256" key="1">
    <source>
        <dbReference type="ARBA" id="ARBA00022741"/>
    </source>
</evidence>
<dbReference type="InterPro" id="IPR027417">
    <property type="entry name" value="P-loop_NTPase"/>
</dbReference>
<dbReference type="InterPro" id="IPR003593">
    <property type="entry name" value="AAA+_ATPase"/>
</dbReference>
<dbReference type="CDD" id="cd19481">
    <property type="entry name" value="RecA-like_protease"/>
    <property type="match status" value="1"/>
</dbReference>
<dbReference type="OrthoDB" id="9809379at2"/>
<dbReference type="PANTHER" id="PTHR42960">
    <property type="entry name" value="YCF46 PROTEIN"/>
    <property type="match status" value="1"/>
</dbReference>
<dbReference type="PATRIC" id="fig|309807.25.peg.1977"/>
<organism evidence="7 8">
    <name type="scientific">Salinibacter ruber (strain DSM 13855 / M31)</name>
    <dbReference type="NCBI Taxonomy" id="309807"/>
    <lineage>
        <taxon>Bacteria</taxon>
        <taxon>Pseudomonadati</taxon>
        <taxon>Rhodothermota</taxon>
        <taxon>Rhodothermia</taxon>
        <taxon>Rhodothermales</taxon>
        <taxon>Salinibacteraceae</taxon>
        <taxon>Salinibacter</taxon>
    </lineage>
</organism>
<dbReference type="GO" id="GO:0051301">
    <property type="term" value="P:cell division"/>
    <property type="evidence" value="ECO:0007669"/>
    <property type="project" value="UniProtKB-KW"/>
</dbReference>
<dbReference type="GO" id="GO:0016887">
    <property type="term" value="F:ATP hydrolysis activity"/>
    <property type="evidence" value="ECO:0007669"/>
    <property type="project" value="InterPro"/>
</dbReference>
<evidence type="ECO:0000313" key="7">
    <source>
        <dbReference type="EMBL" id="ABC45599.1"/>
    </source>
</evidence>
<dbReference type="Proteomes" id="UP000008674">
    <property type="component" value="Chromosome"/>
</dbReference>
<dbReference type="EMBL" id="CP000159">
    <property type="protein sequence ID" value="ABC45599.1"/>
    <property type="molecule type" value="Genomic_DNA"/>
</dbReference>
<evidence type="ECO:0000313" key="8">
    <source>
        <dbReference type="Proteomes" id="UP000008674"/>
    </source>
</evidence>